<name>A0A2V3IKA9_9FLOR</name>
<accession>A0A2V3IKA9</accession>
<comment type="caution">
    <text evidence="1">The sequence shown here is derived from an EMBL/GenBank/DDBJ whole genome shotgun (WGS) entry which is preliminary data.</text>
</comment>
<organism evidence="1 2">
    <name type="scientific">Gracilariopsis chorda</name>
    <dbReference type="NCBI Taxonomy" id="448386"/>
    <lineage>
        <taxon>Eukaryota</taxon>
        <taxon>Rhodophyta</taxon>
        <taxon>Florideophyceae</taxon>
        <taxon>Rhodymeniophycidae</taxon>
        <taxon>Gracilariales</taxon>
        <taxon>Gracilariaceae</taxon>
        <taxon>Gracilariopsis</taxon>
    </lineage>
</organism>
<dbReference type="AlphaFoldDB" id="A0A2V3IKA9"/>
<gene>
    <name evidence="1" type="ORF">BWQ96_07769</name>
</gene>
<dbReference type="EMBL" id="NBIV01000160">
    <property type="protein sequence ID" value="PXF42507.1"/>
    <property type="molecule type" value="Genomic_DNA"/>
</dbReference>
<evidence type="ECO:0000313" key="2">
    <source>
        <dbReference type="Proteomes" id="UP000247409"/>
    </source>
</evidence>
<keyword evidence="2" id="KW-1185">Reference proteome</keyword>
<protein>
    <submittedName>
        <fullName evidence="1">Uncharacterized protein</fullName>
    </submittedName>
</protein>
<dbReference type="STRING" id="448386.A0A2V3IKA9"/>
<sequence length="363" mass="42530">MLFELVDICWRPTLKKRDVERLRHLALGFYRHFEQQYFREDPERIQLCNYTLHLLLHLAEGAFESEPPVGYSQYWMERYIGWILGRMNARNLAAASLMNDAKFIEAYKSFFRVPVEKDGIQMIRDLKERGRYELRGPKQTYWVASNEDMDELLSSCLRGYFMRTYDGLTSSKVIDILDVIDHVQFRPRLRFICGSAVQDTMARIRPGIIDLVERRSRVSCHIAAEMEDGSRVEVYFGRVKMLFEVEVNIEDTECSTEWNYWQRKYEVALIKWATGLQVGEKMQVYKNCSSTDAFRSKTVEDLSIVSKLISVVDHIVPSQQSRSGSRQRCYFIDHNLASDFLLDTDTTSVENKNRVLCGIRGQR</sequence>
<evidence type="ECO:0000313" key="1">
    <source>
        <dbReference type="EMBL" id="PXF42507.1"/>
    </source>
</evidence>
<proteinExistence type="predicted"/>
<reference evidence="1 2" key="1">
    <citation type="journal article" date="2018" name="Mol. Biol. Evol.">
        <title>Analysis of the draft genome of the red seaweed Gracilariopsis chorda provides insights into genome size evolution in Rhodophyta.</title>
        <authorList>
            <person name="Lee J."/>
            <person name="Yang E.C."/>
            <person name="Graf L."/>
            <person name="Yang J.H."/>
            <person name="Qiu H."/>
            <person name="Zel Zion U."/>
            <person name="Chan C.X."/>
            <person name="Stephens T.G."/>
            <person name="Weber A.P.M."/>
            <person name="Boo G.H."/>
            <person name="Boo S.M."/>
            <person name="Kim K.M."/>
            <person name="Shin Y."/>
            <person name="Jung M."/>
            <person name="Lee S.J."/>
            <person name="Yim H.S."/>
            <person name="Lee J.H."/>
            <person name="Bhattacharya D."/>
            <person name="Yoon H.S."/>
        </authorList>
    </citation>
    <scope>NUCLEOTIDE SEQUENCE [LARGE SCALE GENOMIC DNA]</scope>
    <source>
        <strain evidence="1 2">SKKU-2015</strain>
        <tissue evidence="1">Whole body</tissue>
    </source>
</reference>
<dbReference type="OrthoDB" id="10642447at2759"/>
<dbReference type="Proteomes" id="UP000247409">
    <property type="component" value="Unassembled WGS sequence"/>
</dbReference>